<dbReference type="Proteomes" id="UP000649604">
    <property type="component" value="Unassembled WGS sequence"/>
</dbReference>
<accession>A0A9D5JVR8</accession>
<protein>
    <submittedName>
        <fullName evidence="3">SDR family oxidoreductase</fullName>
    </submittedName>
</protein>
<dbReference type="AlphaFoldDB" id="A0A9D5JVR8"/>
<dbReference type="NCBIfam" id="NF006132">
    <property type="entry name" value="PRK08277.1"/>
    <property type="match status" value="1"/>
</dbReference>
<proteinExistence type="inferred from homology"/>
<evidence type="ECO:0000313" key="4">
    <source>
        <dbReference type="Proteomes" id="UP000649604"/>
    </source>
</evidence>
<dbReference type="GO" id="GO:0005975">
    <property type="term" value="P:carbohydrate metabolic process"/>
    <property type="evidence" value="ECO:0007669"/>
    <property type="project" value="UniProtKB-ARBA"/>
</dbReference>
<comment type="similarity">
    <text evidence="1">Belongs to the short-chain dehydrogenases/reductases (SDR) family.</text>
</comment>
<sequence length="283" mass="29885">MKQYSFDDLQGKVCVITGGGGVIGTALAKGIATAGMKIAILDLVKDLADTTAAQVNEVPGATAIGVEASVLDKASLSRAKDEINQQFGTIDILVNCAGGNSPKATTQVEMMDQASAKDLGKTFFGLELEGFQKVFDLNFLGTVLPTMVFATDMLETGKGVILNISSMNAFRPLTKIPAYSAAKSSINNLTQWLATHFAQTNIRVNAIAPGFFLTTQNKFLLFDEQSGDYTPRGQKVISGTPMGRFGDPEELCGTALYLLSDISAFVTGVIIPVDGGFNAYSGV</sequence>
<dbReference type="InterPro" id="IPR020904">
    <property type="entry name" value="Sc_DH/Rdtase_CS"/>
</dbReference>
<dbReference type="PANTHER" id="PTHR42760">
    <property type="entry name" value="SHORT-CHAIN DEHYDROGENASES/REDUCTASES FAMILY MEMBER"/>
    <property type="match status" value="1"/>
</dbReference>
<evidence type="ECO:0000256" key="1">
    <source>
        <dbReference type="ARBA" id="ARBA00006484"/>
    </source>
</evidence>
<dbReference type="PRINTS" id="PR00080">
    <property type="entry name" value="SDRFAMILY"/>
</dbReference>
<dbReference type="PRINTS" id="PR00081">
    <property type="entry name" value="GDHRDH"/>
</dbReference>
<evidence type="ECO:0000313" key="3">
    <source>
        <dbReference type="EMBL" id="MBD3325045.1"/>
    </source>
</evidence>
<dbReference type="EMBL" id="WJJP01000343">
    <property type="protein sequence ID" value="MBD3325045.1"/>
    <property type="molecule type" value="Genomic_DNA"/>
</dbReference>
<dbReference type="SUPFAM" id="SSF51735">
    <property type="entry name" value="NAD(P)-binding Rossmann-fold domains"/>
    <property type="match status" value="1"/>
</dbReference>
<dbReference type="PANTHER" id="PTHR42760:SF115">
    <property type="entry name" value="3-OXOACYL-[ACYL-CARRIER-PROTEIN] REDUCTASE FABG"/>
    <property type="match status" value="1"/>
</dbReference>
<dbReference type="FunFam" id="3.40.50.720:FF:000240">
    <property type="entry name" value="SDR family oxidoreductase"/>
    <property type="match status" value="1"/>
</dbReference>
<evidence type="ECO:0000256" key="2">
    <source>
        <dbReference type="ARBA" id="ARBA00023002"/>
    </source>
</evidence>
<comment type="caution">
    <text evidence="3">The sequence shown here is derived from an EMBL/GenBank/DDBJ whole genome shotgun (WGS) entry which is preliminary data.</text>
</comment>
<gene>
    <name evidence="3" type="ORF">GF339_10700</name>
</gene>
<dbReference type="InterPro" id="IPR002347">
    <property type="entry name" value="SDR_fam"/>
</dbReference>
<dbReference type="InterPro" id="IPR036291">
    <property type="entry name" value="NAD(P)-bd_dom_sf"/>
</dbReference>
<dbReference type="GO" id="GO:0016616">
    <property type="term" value="F:oxidoreductase activity, acting on the CH-OH group of donors, NAD or NADP as acceptor"/>
    <property type="evidence" value="ECO:0007669"/>
    <property type="project" value="UniProtKB-ARBA"/>
</dbReference>
<dbReference type="Pfam" id="PF13561">
    <property type="entry name" value="adh_short_C2"/>
    <property type="match status" value="1"/>
</dbReference>
<dbReference type="Gene3D" id="3.40.50.720">
    <property type="entry name" value="NAD(P)-binding Rossmann-like Domain"/>
    <property type="match status" value="1"/>
</dbReference>
<name>A0A9D5JVR8_9BACT</name>
<dbReference type="PROSITE" id="PS00061">
    <property type="entry name" value="ADH_SHORT"/>
    <property type="match status" value="1"/>
</dbReference>
<organism evidence="3 4">
    <name type="scientific">candidate division KSB3 bacterium</name>
    <dbReference type="NCBI Taxonomy" id="2044937"/>
    <lineage>
        <taxon>Bacteria</taxon>
        <taxon>candidate division KSB3</taxon>
    </lineage>
</organism>
<reference evidence="3" key="1">
    <citation type="submission" date="2019-11" db="EMBL/GenBank/DDBJ databases">
        <title>Microbial mats filling the niche in hypersaline microbial mats.</title>
        <authorList>
            <person name="Wong H.L."/>
            <person name="Macleod F.I."/>
            <person name="White R.A. III"/>
            <person name="Burns B.P."/>
        </authorList>
    </citation>
    <scope>NUCLEOTIDE SEQUENCE</scope>
    <source>
        <strain evidence="3">Rbin_158</strain>
    </source>
</reference>
<keyword evidence="2" id="KW-0560">Oxidoreductase</keyword>